<name>A0A9Q0LHY6_ANAIG</name>
<dbReference type="Gene3D" id="1.25.40.20">
    <property type="entry name" value="Ankyrin repeat-containing domain"/>
    <property type="match status" value="5"/>
</dbReference>
<keyword evidence="4" id="KW-0175">Coiled coil</keyword>
<dbReference type="InterPro" id="IPR051165">
    <property type="entry name" value="Multifunctional_ANK_Repeat"/>
</dbReference>
<evidence type="ECO:0000256" key="5">
    <source>
        <dbReference type="SAM" id="MobiDB-lite"/>
    </source>
</evidence>
<feature type="region of interest" description="Disordered" evidence="5">
    <location>
        <begin position="625"/>
        <end position="652"/>
    </location>
</feature>
<dbReference type="InterPro" id="IPR011993">
    <property type="entry name" value="PH-like_dom_sf"/>
</dbReference>
<feature type="repeat" description="ANK" evidence="3">
    <location>
        <begin position="1171"/>
        <end position="1203"/>
    </location>
</feature>
<feature type="coiled-coil region" evidence="4">
    <location>
        <begin position="241"/>
        <end position="278"/>
    </location>
</feature>
<comment type="caution">
    <text evidence="7">The sequence shown here is derived from an EMBL/GenBank/DDBJ whole genome shotgun (WGS) entry which is preliminary data.</text>
</comment>
<reference evidence="7" key="1">
    <citation type="submission" date="2022-10" db="EMBL/GenBank/DDBJ databases">
        <title>Novel sulphate-reducing endosymbionts in the free-living metamonad Anaeramoeba.</title>
        <authorList>
            <person name="Jerlstrom-Hultqvist J."/>
            <person name="Cepicka I."/>
            <person name="Gallot-Lavallee L."/>
            <person name="Salas-Leiva D."/>
            <person name="Curtis B.A."/>
            <person name="Zahonova K."/>
            <person name="Pipaliya S."/>
            <person name="Dacks J."/>
            <person name="Roger A.J."/>
        </authorList>
    </citation>
    <scope>NUCLEOTIDE SEQUENCE</scope>
    <source>
        <strain evidence="7">BMAN</strain>
    </source>
</reference>
<dbReference type="PROSITE" id="PS50003">
    <property type="entry name" value="PH_DOMAIN"/>
    <property type="match status" value="1"/>
</dbReference>
<dbReference type="SMART" id="SM00233">
    <property type="entry name" value="PH"/>
    <property type="match status" value="1"/>
</dbReference>
<feature type="repeat" description="ANK" evidence="3">
    <location>
        <begin position="940"/>
        <end position="972"/>
    </location>
</feature>
<feature type="repeat" description="ANK" evidence="3">
    <location>
        <begin position="1070"/>
        <end position="1102"/>
    </location>
</feature>
<dbReference type="PANTHER" id="PTHR24123:SF33">
    <property type="entry name" value="PROTEIN HOS4"/>
    <property type="match status" value="1"/>
</dbReference>
<protein>
    <submittedName>
        <fullName evidence="7">No mechanoreceptor potential c isoform d-related</fullName>
    </submittedName>
</protein>
<accession>A0A9Q0LHY6</accession>
<feature type="compositionally biased region" description="Basic residues" evidence="5">
    <location>
        <begin position="631"/>
        <end position="642"/>
    </location>
</feature>
<dbReference type="SUPFAM" id="SSF48403">
    <property type="entry name" value="Ankyrin repeat"/>
    <property type="match status" value="2"/>
</dbReference>
<feature type="repeat" description="ANK" evidence="3">
    <location>
        <begin position="1037"/>
        <end position="1069"/>
    </location>
</feature>
<dbReference type="SMART" id="SM00248">
    <property type="entry name" value="ANK"/>
    <property type="match status" value="12"/>
</dbReference>
<feature type="repeat" description="ANK" evidence="3">
    <location>
        <begin position="1105"/>
        <end position="1137"/>
    </location>
</feature>
<keyword evidence="8" id="KW-1185">Reference proteome</keyword>
<dbReference type="Gene3D" id="2.30.29.30">
    <property type="entry name" value="Pleckstrin-homology domain (PH domain)/Phosphotyrosine-binding domain (PTB)"/>
    <property type="match status" value="1"/>
</dbReference>
<keyword evidence="2 3" id="KW-0040">ANK repeat</keyword>
<dbReference type="InterPro" id="IPR036770">
    <property type="entry name" value="Ankyrin_rpt-contain_sf"/>
</dbReference>
<keyword evidence="1" id="KW-0677">Repeat</keyword>
<feature type="repeat" description="ANK" evidence="3">
    <location>
        <begin position="773"/>
        <end position="795"/>
    </location>
</feature>
<dbReference type="OrthoDB" id="20727at2759"/>
<dbReference type="PROSITE" id="PS50088">
    <property type="entry name" value="ANK_REPEAT"/>
    <property type="match status" value="9"/>
</dbReference>
<dbReference type="Proteomes" id="UP001149090">
    <property type="component" value="Unassembled WGS sequence"/>
</dbReference>
<evidence type="ECO:0000313" key="7">
    <source>
        <dbReference type="EMBL" id="KAJ5073021.1"/>
    </source>
</evidence>
<dbReference type="Pfam" id="PF12796">
    <property type="entry name" value="Ank_2"/>
    <property type="match status" value="4"/>
</dbReference>
<dbReference type="InterPro" id="IPR002110">
    <property type="entry name" value="Ankyrin_rpt"/>
</dbReference>
<gene>
    <name evidence="7" type="ORF">M0811_08976</name>
</gene>
<dbReference type="SUPFAM" id="SSF50729">
    <property type="entry name" value="PH domain-like"/>
    <property type="match status" value="1"/>
</dbReference>
<evidence type="ECO:0000256" key="2">
    <source>
        <dbReference type="ARBA" id="ARBA00023043"/>
    </source>
</evidence>
<sequence length="1385" mass="157895">MTNRSVSMKKVLYRVYTNKKTYKTLADNFDSNAAQIVKSVSTKVPEIQDPSNCSLYVVANAFERFYSDDEKPLLLGKSLGSKSIKDCKSTLFFKSGTKDQIIVKVRSRGAAIPHLFSIRESTPVKKIVELIVAKEKIIDINLTSLQEKFGKENPVDLNMETPIIDVIKKWGDRYEDYEFIFKNLNKPTIKGMEKFFLKCDNLPIQEIPFTEINKQIMDIIVEGNAKFLELKGFVSDTQGSLEIANDNLAILQKLKDEMESEESEINVFLEQMKDIINEKIDGYLNLLVPKLAKLIGVKGITSIDLLVESFEQVLDSIPEDKIMEYSRKIKDLDSLAGMRNEKIQGGIIDLIKQDLGVYFFNTKNELETGGIDPYKISGKISFVSPPIKQGFLFKKAHGFGRKKLKYFILTSRFVHYFNVKNKEDTIEEVLKETIPQQSYPIPLIKIERTLIEKQTVSKEAKETEEDLGAQINITFDIIYDNERSHLTAPNEHEMNEWMRLITLMQSRVIIHKTIKVQQVNKSLKYLYSINYIGENKEDAEKSQVDDRNKEYFIEINCFKEKWTIPKKIVDFIDWNEMLRKFLPNLILPTFPKNFHLGSLIANRRETIDPTKPSIDFSELSAKIQEHDTKEKKGKKERIRKQKKEQQQKKTTTTTTALRRLGNIFNDCFMNELLVNPQVNQAVATLEFFEILNIFRAVEQNNFEFVKFIILNNPQDCMKMRDRGKTPIHAACRKNIKMAQNMIESINEMKQNLDRFNLDSKSLYGCNINAQDSDGSTALLLAVREGNLKIFEFLLEQKDIDINVTDFKGISSFLESIKKRKLGFAQKLISKSCKIDCQDFESKYSALHFAFFNSDLDAIDFLISQSIPLDLQDVNGRTVLMLAISAQNSEVVSKLIASGADVNIQNFKKQSALHLSIEQNNVPLSKLLMENGANPNIQDENGETPLHLAITQQNIHLVQMLIENKCNCDIQNLKGLTPLHRGILLKDDDSKNEITNQNQPEILDHKENQLKEETNTKFEIVKLLVEKGRCKIDTQNVSGDYPVHTCVVRNAVDILTFLLKNKANVNVPDMKGNMPLHVANYLQNNRMVEILISFGATVNIANATSDGNSPIHIACEKGNLEGTLLLLRNGGYINCLRKDGKVPLHIASERGFDQLVSLFSENGADVNLQDKDGNTALHLSLKNGHERTAAILAQNGCYLNMINNKGQSPLQLAKNNKIRKMLKEASDRYATHGLKKKGTILNVVTDIIQPPSSIESDKSGNKKTDSHQHNAGAIPHRDSKYKVQDYLKVTFHTNHELEKPRSKIGVRLDTKTIPITHVDHIIEYANDKIGFSKDNKFNDFVAVYQDDGMDFNVIDNETDVDEIFRFATSLHIFKKIDLDNLFPFLK</sequence>
<feature type="repeat" description="ANK" evidence="3">
    <location>
        <begin position="907"/>
        <end position="939"/>
    </location>
</feature>
<evidence type="ECO:0000256" key="4">
    <source>
        <dbReference type="SAM" id="Coils"/>
    </source>
</evidence>
<evidence type="ECO:0000256" key="1">
    <source>
        <dbReference type="ARBA" id="ARBA00022737"/>
    </source>
</evidence>
<feature type="repeat" description="ANK" evidence="3">
    <location>
        <begin position="1138"/>
        <end position="1170"/>
    </location>
</feature>
<feature type="domain" description="PH" evidence="6">
    <location>
        <begin position="385"/>
        <end position="506"/>
    </location>
</feature>
<feature type="region of interest" description="Disordered" evidence="5">
    <location>
        <begin position="1250"/>
        <end position="1274"/>
    </location>
</feature>
<evidence type="ECO:0000259" key="6">
    <source>
        <dbReference type="PROSITE" id="PS50003"/>
    </source>
</evidence>
<dbReference type="Pfam" id="PF00023">
    <property type="entry name" value="Ank"/>
    <property type="match status" value="1"/>
</dbReference>
<dbReference type="Pfam" id="PF00169">
    <property type="entry name" value="PH"/>
    <property type="match status" value="1"/>
</dbReference>
<dbReference type="CDD" id="cd00821">
    <property type="entry name" value="PH"/>
    <property type="match status" value="1"/>
</dbReference>
<dbReference type="PROSITE" id="PS50297">
    <property type="entry name" value="ANK_REP_REGION"/>
    <property type="match status" value="9"/>
</dbReference>
<dbReference type="PANTHER" id="PTHR24123">
    <property type="entry name" value="ANKYRIN REPEAT-CONTAINING"/>
    <property type="match status" value="1"/>
</dbReference>
<evidence type="ECO:0000256" key="3">
    <source>
        <dbReference type="PROSITE-ProRule" id="PRU00023"/>
    </source>
</evidence>
<organism evidence="7 8">
    <name type="scientific">Anaeramoeba ignava</name>
    <name type="common">Anaerobic marine amoeba</name>
    <dbReference type="NCBI Taxonomy" id="1746090"/>
    <lineage>
        <taxon>Eukaryota</taxon>
        <taxon>Metamonada</taxon>
        <taxon>Anaeramoebidae</taxon>
        <taxon>Anaeramoeba</taxon>
    </lineage>
</organism>
<dbReference type="InterPro" id="IPR001849">
    <property type="entry name" value="PH_domain"/>
</dbReference>
<dbReference type="EMBL" id="JAPDFW010000077">
    <property type="protein sequence ID" value="KAJ5073021.1"/>
    <property type="molecule type" value="Genomic_DNA"/>
</dbReference>
<feature type="compositionally biased region" description="Basic and acidic residues" evidence="5">
    <location>
        <begin position="1254"/>
        <end position="1267"/>
    </location>
</feature>
<feature type="repeat" description="ANK" evidence="3">
    <location>
        <begin position="874"/>
        <end position="906"/>
    </location>
</feature>
<proteinExistence type="predicted"/>
<evidence type="ECO:0000313" key="8">
    <source>
        <dbReference type="Proteomes" id="UP001149090"/>
    </source>
</evidence>